<dbReference type="Proteomes" id="UP000012960">
    <property type="component" value="Unplaced"/>
</dbReference>
<evidence type="ECO:0000256" key="1">
    <source>
        <dbReference type="ARBA" id="ARBA00022737"/>
    </source>
</evidence>
<dbReference type="InterPro" id="IPR050511">
    <property type="entry name" value="AMPK_gamma/SDS23_families"/>
</dbReference>
<protein>
    <recommendedName>
        <fullName evidence="5">CBS domain-containing protein</fullName>
    </recommendedName>
</protein>
<evidence type="ECO:0000256" key="3">
    <source>
        <dbReference type="PROSITE-ProRule" id="PRU00703"/>
    </source>
</evidence>
<evidence type="ECO:0000313" key="6">
    <source>
        <dbReference type="EnsemblPlants" id="Ma03_p20440.2"/>
    </source>
</evidence>
<evidence type="ECO:0000256" key="2">
    <source>
        <dbReference type="ARBA" id="ARBA00023122"/>
    </source>
</evidence>
<dbReference type="AlphaFoldDB" id="A0A804IEA9"/>
<dbReference type="PANTHER" id="PTHR13780">
    <property type="entry name" value="AMP-ACTIVATED PROTEIN KINASE, GAMMA REGULATORY SUBUNIT"/>
    <property type="match status" value="1"/>
</dbReference>
<dbReference type="InterPro" id="IPR046342">
    <property type="entry name" value="CBS_dom_sf"/>
</dbReference>
<dbReference type="SUPFAM" id="SSF54631">
    <property type="entry name" value="CBS-domain pair"/>
    <property type="match status" value="2"/>
</dbReference>
<name>A0A804IEA9_MUSAM</name>
<accession>A0A804IEA9</accession>
<dbReference type="Pfam" id="PF00571">
    <property type="entry name" value="CBS"/>
    <property type="match status" value="2"/>
</dbReference>
<feature type="region of interest" description="Disordered" evidence="4">
    <location>
        <begin position="1"/>
        <end position="20"/>
    </location>
</feature>
<keyword evidence="2 3" id="KW-0129">CBS domain</keyword>
<dbReference type="Gramene" id="Ma03_t20440.2">
    <property type="protein sequence ID" value="Ma03_p20440.2"/>
    <property type="gene ID" value="Ma03_g20440"/>
</dbReference>
<sequence>MDGGMESPVGRSPRTPEAEIGHRLEDLWDVQQPQLSPSQKLNSCFEDLPVSSFPAAPPSQDASLADAVETLSKHKILSAPVRNVNAPEDASWIDKYIGIVEFPGIAVWLLHQFEIANSNPEDAASMGGCFFETLTSSEFYKNTKVEDIAGSFRWAPFLALQNSDSFLTMLLLLSKYRMKSLPVVDLGEGKIENVITQSAVVHMLAECVGLHWFENWGSKKLYELGLPIMKPNRLLKVSEEEPVLKAFKLMRKKGIGGLPVVNESGERAIGNISIRDVQYLLTAPEIYKDYRSITVKNFLTAVRSYLEEHHEASPMLRDLVTCKRDDTLEDIILRLDHEKIHRIYVVDEEENLQGVITLRDIISKLVHEPHGYFGDFFYGVVPLPESSRV</sequence>
<keyword evidence="7" id="KW-1185">Reference proteome</keyword>
<dbReference type="SMART" id="SM00116">
    <property type="entry name" value="CBS"/>
    <property type="match status" value="3"/>
</dbReference>
<organism evidence="6 7">
    <name type="scientific">Musa acuminata subsp. malaccensis</name>
    <name type="common">Wild banana</name>
    <name type="synonym">Musa malaccensis</name>
    <dbReference type="NCBI Taxonomy" id="214687"/>
    <lineage>
        <taxon>Eukaryota</taxon>
        <taxon>Viridiplantae</taxon>
        <taxon>Streptophyta</taxon>
        <taxon>Embryophyta</taxon>
        <taxon>Tracheophyta</taxon>
        <taxon>Spermatophyta</taxon>
        <taxon>Magnoliopsida</taxon>
        <taxon>Liliopsida</taxon>
        <taxon>Zingiberales</taxon>
        <taxon>Musaceae</taxon>
        <taxon>Musa</taxon>
    </lineage>
</organism>
<reference evidence="6" key="1">
    <citation type="submission" date="2021-05" db="UniProtKB">
        <authorList>
            <consortium name="EnsemblPlants"/>
        </authorList>
    </citation>
    <scope>IDENTIFICATION</scope>
    <source>
        <strain evidence="6">subsp. malaccensis</strain>
    </source>
</reference>
<proteinExistence type="predicted"/>
<dbReference type="CDD" id="cd02205">
    <property type="entry name" value="CBS_pair_SF"/>
    <property type="match status" value="1"/>
</dbReference>
<evidence type="ECO:0000259" key="5">
    <source>
        <dbReference type="PROSITE" id="PS51371"/>
    </source>
</evidence>
<evidence type="ECO:0000313" key="7">
    <source>
        <dbReference type="Proteomes" id="UP000012960"/>
    </source>
</evidence>
<feature type="domain" description="CBS" evidence="5">
    <location>
        <begin position="229"/>
        <end position="288"/>
    </location>
</feature>
<keyword evidence="1" id="KW-0677">Repeat</keyword>
<evidence type="ECO:0000256" key="4">
    <source>
        <dbReference type="SAM" id="MobiDB-lite"/>
    </source>
</evidence>
<dbReference type="PROSITE" id="PS51371">
    <property type="entry name" value="CBS"/>
    <property type="match status" value="2"/>
</dbReference>
<dbReference type="EnsemblPlants" id="Ma03_t20440.2">
    <property type="protein sequence ID" value="Ma03_p20440.2"/>
    <property type="gene ID" value="Ma03_g20440"/>
</dbReference>
<dbReference type="Gene3D" id="3.10.580.10">
    <property type="entry name" value="CBS-domain"/>
    <property type="match status" value="2"/>
</dbReference>
<dbReference type="InterPro" id="IPR000644">
    <property type="entry name" value="CBS_dom"/>
</dbReference>
<dbReference type="PANTHER" id="PTHR13780:SF36">
    <property type="entry name" value="CBS DOMAIN-CONTAINING PROTEIN"/>
    <property type="match status" value="1"/>
</dbReference>
<feature type="domain" description="CBS" evidence="5">
    <location>
        <begin position="315"/>
        <end position="373"/>
    </location>
</feature>